<proteinExistence type="predicted"/>
<name>A0A0V0S067_9BILA</name>
<reference evidence="1 2" key="1">
    <citation type="submission" date="2015-01" db="EMBL/GenBank/DDBJ databases">
        <title>Evolution of Trichinella species and genotypes.</title>
        <authorList>
            <person name="Korhonen P.K."/>
            <person name="Edoardo P."/>
            <person name="Giuseppe L.R."/>
            <person name="Gasser R.B."/>
        </authorList>
    </citation>
    <scope>NUCLEOTIDE SEQUENCE [LARGE SCALE GENOMIC DNA]</scope>
    <source>
        <strain evidence="1">ISS37</strain>
    </source>
</reference>
<comment type="caution">
    <text evidence="1">The sequence shown here is derived from an EMBL/GenBank/DDBJ whole genome shotgun (WGS) entry which is preliminary data.</text>
</comment>
<gene>
    <name evidence="1" type="ORF">T07_7950</name>
</gene>
<dbReference type="EMBL" id="JYDL01000054">
    <property type="protein sequence ID" value="KRX19861.1"/>
    <property type="molecule type" value="Genomic_DNA"/>
</dbReference>
<accession>A0A0V0S067</accession>
<organism evidence="1 2">
    <name type="scientific">Trichinella nelsoni</name>
    <dbReference type="NCBI Taxonomy" id="6336"/>
    <lineage>
        <taxon>Eukaryota</taxon>
        <taxon>Metazoa</taxon>
        <taxon>Ecdysozoa</taxon>
        <taxon>Nematoda</taxon>
        <taxon>Enoplea</taxon>
        <taxon>Dorylaimia</taxon>
        <taxon>Trichinellida</taxon>
        <taxon>Trichinellidae</taxon>
        <taxon>Trichinella</taxon>
    </lineage>
</organism>
<evidence type="ECO:0000313" key="2">
    <source>
        <dbReference type="Proteomes" id="UP000054630"/>
    </source>
</evidence>
<evidence type="ECO:0000313" key="1">
    <source>
        <dbReference type="EMBL" id="KRX19861.1"/>
    </source>
</evidence>
<protein>
    <submittedName>
        <fullName evidence="1">Uncharacterized protein</fullName>
    </submittedName>
</protein>
<dbReference type="AlphaFoldDB" id="A0A0V0S067"/>
<dbReference type="Proteomes" id="UP000054630">
    <property type="component" value="Unassembled WGS sequence"/>
</dbReference>
<keyword evidence="2" id="KW-1185">Reference proteome</keyword>
<sequence length="94" mass="10334">MAKIRKRKSQIIDKSRICIGQQVVRVQITLPNIHGVKGSNLLATCKIYACNSAIQHALLQANHQLLQTNAIIVGVNSPAFCEAERPSDSDQNKL</sequence>